<evidence type="ECO:0008006" key="3">
    <source>
        <dbReference type="Google" id="ProtNLM"/>
    </source>
</evidence>
<reference evidence="1 2" key="1">
    <citation type="submission" date="2020-08" db="EMBL/GenBank/DDBJ databases">
        <title>Genome public.</title>
        <authorList>
            <person name="Liu C."/>
            <person name="Sun Q."/>
        </authorList>
    </citation>
    <scope>NUCLEOTIDE SEQUENCE [LARGE SCALE GENOMIC DNA]</scope>
    <source>
        <strain evidence="1 2">M27</strain>
    </source>
</reference>
<sequence length="699" mass="80209">MRKGIFVKGFLLAIFLSVGFVHAVEKVYVLENPYMSRTLAVKDGVLSTQQIVNKQAGTNLVPVSCQEFALRISEGTDKEGTDRILTAKDFVVESVDKKFSSSIKSYRFRLKNKTHKLTVDVCYELAEDNFYGHKYLEIISGKKVTLEKIDVESIAFEDAFQNYKLKLITARKSGGWKPGLGQPVYTTATATFWGMEFPGAFNTVEEGNTITCGYLRGRELLPNERYTTYRSVVGMADDKNFIDDTFFCYIDRIRRRPARLQVQYNSWFDYGGRVSKETFAKSLRKVHDELVVRRGCRPLNAYVIDDGWQDKGKSVTWADTVWKINNKFAPYFKDSRKEVLKAGSTLGIWLSPASIFGARPMVDRMRGYGFEALSYGMSMTGEKYMGKLEDRVIDLARHGVSYFKFDGLFGHLNIRDFELQGRGTPAMPQLGLDGFSTSDERLNDPKYDELKSYYLVAGTERLMKIFDGLHKVNPDIFIAITNAAYLSPWWLSYVDVVWLINAGDAAKGKDRTGELVYRDHVYHQIWEQENTKFPMNSIFNHEPKKVTANEDRKSFKDYLFMNLSRGTGFVELYLKTDSLSATDWDVLAEGLKWTYQAFPTFKRVRIHGGNPKRNEVYGYTAWNDKQGYISIHNPSAEQREYKITLDRKTGLIPDSKKVYRVTSVLENKSEGVQKQYHYGDVLSLTLRPKEILLLDFTVR</sequence>
<dbReference type="Proteomes" id="UP000600600">
    <property type="component" value="Unassembled WGS sequence"/>
</dbReference>
<evidence type="ECO:0000313" key="2">
    <source>
        <dbReference type="Proteomes" id="UP000600600"/>
    </source>
</evidence>
<keyword evidence="2" id="KW-1185">Reference proteome</keyword>
<dbReference type="EMBL" id="JACOOE010000001">
    <property type="protein sequence ID" value="MBC5603372.1"/>
    <property type="molecule type" value="Genomic_DNA"/>
</dbReference>
<dbReference type="RefSeq" id="WP_186966176.1">
    <property type="nucleotide sequence ID" value="NZ_JACOOE010000001.1"/>
</dbReference>
<dbReference type="InterPro" id="IPR013785">
    <property type="entry name" value="Aldolase_TIM"/>
</dbReference>
<proteinExistence type="predicted"/>
<evidence type="ECO:0000313" key="1">
    <source>
        <dbReference type="EMBL" id="MBC5603372.1"/>
    </source>
</evidence>
<dbReference type="InterPro" id="IPR017853">
    <property type="entry name" value="GH"/>
</dbReference>
<accession>A0ABR7C6F0</accession>
<dbReference type="Gene3D" id="3.20.20.70">
    <property type="entry name" value="Aldolase class I"/>
    <property type="match status" value="1"/>
</dbReference>
<dbReference type="SUPFAM" id="SSF51445">
    <property type="entry name" value="(Trans)glycosidases"/>
    <property type="match status" value="1"/>
</dbReference>
<name>A0ABR7C6F0_9BACE</name>
<gene>
    <name evidence="1" type="ORF">H8S67_01605</name>
</gene>
<protein>
    <recommendedName>
        <fullName evidence="3">Alpha-galactosidase</fullName>
    </recommendedName>
</protein>
<organism evidence="1 2">
    <name type="scientific">Bacteroides difficilis</name>
    <dbReference type="NCBI Taxonomy" id="2763021"/>
    <lineage>
        <taxon>Bacteria</taxon>
        <taxon>Pseudomonadati</taxon>
        <taxon>Bacteroidota</taxon>
        <taxon>Bacteroidia</taxon>
        <taxon>Bacteroidales</taxon>
        <taxon>Bacteroidaceae</taxon>
        <taxon>Bacteroides</taxon>
    </lineage>
</organism>
<comment type="caution">
    <text evidence="1">The sequence shown here is derived from an EMBL/GenBank/DDBJ whole genome shotgun (WGS) entry which is preliminary data.</text>
</comment>